<evidence type="ECO:0000259" key="12">
    <source>
        <dbReference type="PROSITE" id="PS51296"/>
    </source>
</evidence>
<protein>
    <recommendedName>
        <fullName evidence="2">Cytochrome bc1 complex Rieske iron-sulfur subunit</fullName>
    </recommendedName>
    <alternativeName>
        <fullName evidence="8">Cytochrome bc1 reductase complex subunit QcrA</fullName>
    </alternativeName>
</protein>
<dbReference type="PROSITE" id="PS51296">
    <property type="entry name" value="RIESKE"/>
    <property type="match status" value="1"/>
</dbReference>
<dbReference type="InterPro" id="IPR005805">
    <property type="entry name" value="Rieske_Fe-S_prot_C"/>
</dbReference>
<evidence type="ECO:0000313" key="13">
    <source>
        <dbReference type="EMBL" id="BBL80406.1"/>
    </source>
</evidence>
<feature type="signal peptide" evidence="11">
    <location>
        <begin position="1"/>
        <end position="24"/>
    </location>
</feature>
<gene>
    <name evidence="13" type="ORF">RxyAA322_22600</name>
</gene>
<dbReference type="GO" id="GO:0046872">
    <property type="term" value="F:metal ion binding"/>
    <property type="evidence" value="ECO:0007669"/>
    <property type="project" value="UniProtKB-KW"/>
</dbReference>
<evidence type="ECO:0000256" key="11">
    <source>
        <dbReference type="SAM" id="SignalP"/>
    </source>
</evidence>
<feature type="region of interest" description="Disordered" evidence="10">
    <location>
        <begin position="35"/>
        <end position="60"/>
    </location>
</feature>
<keyword evidence="14" id="KW-1185">Reference proteome</keyword>
<keyword evidence="3" id="KW-0001">2Fe-2S</keyword>
<feature type="domain" description="Rieske" evidence="12">
    <location>
        <begin position="54"/>
        <end position="148"/>
    </location>
</feature>
<keyword evidence="11" id="KW-0732">Signal</keyword>
<evidence type="ECO:0000256" key="1">
    <source>
        <dbReference type="ARBA" id="ARBA00002494"/>
    </source>
</evidence>
<dbReference type="Gene3D" id="2.102.10.10">
    <property type="entry name" value="Rieske [2Fe-2S] iron-sulphur domain"/>
    <property type="match status" value="1"/>
</dbReference>
<dbReference type="Pfam" id="PF00355">
    <property type="entry name" value="Rieske"/>
    <property type="match status" value="1"/>
</dbReference>
<dbReference type="GO" id="GO:0051537">
    <property type="term" value="F:2 iron, 2 sulfur cluster binding"/>
    <property type="evidence" value="ECO:0007669"/>
    <property type="project" value="UniProtKB-KW"/>
</dbReference>
<keyword evidence="4" id="KW-0479">Metal-binding</keyword>
<evidence type="ECO:0000256" key="8">
    <source>
        <dbReference type="ARBA" id="ARBA00029586"/>
    </source>
</evidence>
<dbReference type="CDD" id="cd03467">
    <property type="entry name" value="Rieske"/>
    <property type="match status" value="1"/>
</dbReference>
<evidence type="ECO:0000256" key="5">
    <source>
        <dbReference type="ARBA" id="ARBA00023004"/>
    </source>
</evidence>
<dbReference type="AlphaFoldDB" id="A0A510HK55"/>
<sequence>MGAGRAGISRVGFLRLGTALGAAAALGACGGDGSGASSGEGGDAAPQGGGAGGEAIAAASEVPPGEAVRFREDGRPAFLIHLRNGDFVAYSAVCTHQQCTVAYRDGRLACPCHGSVFDPADGARVVAGPAPRPLQEIPIRLRDGRVYRA</sequence>
<comment type="function">
    <text evidence="1">Iron-sulfur subunit of the cytochrome bc1 complex, an essential component of the respiratory electron transport chain required for ATP synthesis. The bc1 complex catalyzes the oxidation of menaquinol and the reduction of cytochrome c in the respiratory chain. The bc1 complex operates through a Q-cycle mechanism that couples electron transfer to generation of the proton gradient that drives ATP synthesis.</text>
</comment>
<dbReference type="GO" id="GO:0004497">
    <property type="term" value="F:monooxygenase activity"/>
    <property type="evidence" value="ECO:0007669"/>
    <property type="project" value="UniProtKB-ARBA"/>
</dbReference>
<feature type="chain" id="PRO_5021943819" description="Cytochrome bc1 complex Rieske iron-sulfur subunit" evidence="11">
    <location>
        <begin position="25"/>
        <end position="149"/>
    </location>
</feature>
<dbReference type="Proteomes" id="UP000318065">
    <property type="component" value="Chromosome"/>
</dbReference>
<evidence type="ECO:0000256" key="3">
    <source>
        <dbReference type="ARBA" id="ARBA00022714"/>
    </source>
</evidence>
<dbReference type="RefSeq" id="WP_172620813.1">
    <property type="nucleotide sequence ID" value="NZ_AP019791.1"/>
</dbReference>
<evidence type="ECO:0000256" key="9">
    <source>
        <dbReference type="ARBA" id="ARBA00034078"/>
    </source>
</evidence>
<evidence type="ECO:0000313" key="14">
    <source>
        <dbReference type="Proteomes" id="UP000318065"/>
    </source>
</evidence>
<dbReference type="PRINTS" id="PR00162">
    <property type="entry name" value="RIESKE"/>
</dbReference>
<dbReference type="EMBL" id="AP019791">
    <property type="protein sequence ID" value="BBL80406.1"/>
    <property type="molecule type" value="Genomic_DNA"/>
</dbReference>
<dbReference type="InterPro" id="IPR014349">
    <property type="entry name" value="Rieske_Fe-S_prot"/>
</dbReference>
<dbReference type="PROSITE" id="PS51257">
    <property type="entry name" value="PROKAR_LIPOPROTEIN"/>
    <property type="match status" value="1"/>
</dbReference>
<evidence type="ECO:0000256" key="6">
    <source>
        <dbReference type="ARBA" id="ARBA00023014"/>
    </source>
</evidence>
<dbReference type="InterPro" id="IPR017941">
    <property type="entry name" value="Rieske_2Fe-2S"/>
</dbReference>
<dbReference type="InterPro" id="IPR036922">
    <property type="entry name" value="Rieske_2Fe-2S_sf"/>
</dbReference>
<dbReference type="InterPro" id="IPR006311">
    <property type="entry name" value="TAT_signal"/>
</dbReference>
<dbReference type="PANTHER" id="PTHR10134">
    <property type="entry name" value="CYTOCHROME B-C1 COMPLEX SUBUNIT RIESKE, MITOCHONDRIAL"/>
    <property type="match status" value="1"/>
</dbReference>
<proteinExistence type="predicted"/>
<dbReference type="GO" id="GO:0016020">
    <property type="term" value="C:membrane"/>
    <property type="evidence" value="ECO:0007669"/>
    <property type="project" value="InterPro"/>
</dbReference>
<dbReference type="PROSITE" id="PS51318">
    <property type="entry name" value="TAT"/>
    <property type="match status" value="1"/>
</dbReference>
<keyword evidence="7" id="KW-1015">Disulfide bond</keyword>
<dbReference type="GO" id="GO:0016705">
    <property type="term" value="F:oxidoreductase activity, acting on paired donors, with incorporation or reduction of molecular oxygen"/>
    <property type="evidence" value="ECO:0007669"/>
    <property type="project" value="UniProtKB-ARBA"/>
</dbReference>
<dbReference type="SUPFAM" id="SSF50022">
    <property type="entry name" value="ISP domain"/>
    <property type="match status" value="1"/>
</dbReference>
<accession>A0A510HK55</accession>
<feature type="compositionally biased region" description="Gly residues" evidence="10">
    <location>
        <begin position="35"/>
        <end position="53"/>
    </location>
</feature>
<keyword evidence="6" id="KW-0411">Iron-sulfur</keyword>
<evidence type="ECO:0000256" key="7">
    <source>
        <dbReference type="ARBA" id="ARBA00023157"/>
    </source>
</evidence>
<reference evidence="13" key="1">
    <citation type="journal article" date="2019" name="Microbiol. Resour. Announc.">
        <title>Complete Genome Sequence of Rubrobacter xylanophilus Strain AA3-22, Isolated from Arima Onsen in Japan.</title>
        <authorList>
            <person name="Tomariguchi N."/>
            <person name="Miyazaki K."/>
        </authorList>
    </citation>
    <scope>NUCLEOTIDE SEQUENCE [LARGE SCALE GENOMIC DNA]</scope>
    <source>
        <strain evidence="13">AA3-22</strain>
    </source>
</reference>
<comment type="cofactor">
    <cofactor evidence="9">
        <name>[2Fe-2S] cluster</name>
        <dbReference type="ChEBI" id="CHEBI:190135"/>
    </cofactor>
</comment>
<evidence type="ECO:0000256" key="4">
    <source>
        <dbReference type="ARBA" id="ARBA00022723"/>
    </source>
</evidence>
<evidence type="ECO:0000256" key="2">
    <source>
        <dbReference type="ARBA" id="ARBA00015816"/>
    </source>
</evidence>
<evidence type="ECO:0000256" key="10">
    <source>
        <dbReference type="SAM" id="MobiDB-lite"/>
    </source>
</evidence>
<name>A0A510HK55_9ACTN</name>
<organism evidence="13 14">
    <name type="scientific">Rubrobacter xylanophilus</name>
    <dbReference type="NCBI Taxonomy" id="49319"/>
    <lineage>
        <taxon>Bacteria</taxon>
        <taxon>Bacillati</taxon>
        <taxon>Actinomycetota</taxon>
        <taxon>Rubrobacteria</taxon>
        <taxon>Rubrobacterales</taxon>
        <taxon>Rubrobacteraceae</taxon>
        <taxon>Rubrobacter</taxon>
    </lineage>
</organism>
<keyword evidence="5" id="KW-0408">Iron</keyword>